<comment type="caution">
    <text evidence="1">The sequence shown here is derived from an EMBL/GenBank/DDBJ whole genome shotgun (WGS) entry which is preliminary data.</text>
</comment>
<evidence type="ECO:0000313" key="2">
    <source>
        <dbReference type="Proteomes" id="UP000828390"/>
    </source>
</evidence>
<keyword evidence="2" id="KW-1185">Reference proteome</keyword>
<reference evidence="1" key="1">
    <citation type="journal article" date="2019" name="bioRxiv">
        <title>The Genome of the Zebra Mussel, Dreissena polymorpha: A Resource for Invasive Species Research.</title>
        <authorList>
            <person name="McCartney M.A."/>
            <person name="Auch B."/>
            <person name="Kono T."/>
            <person name="Mallez S."/>
            <person name="Zhang Y."/>
            <person name="Obille A."/>
            <person name="Becker A."/>
            <person name="Abrahante J.E."/>
            <person name="Garbe J."/>
            <person name="Badalamenti J.P."/>
            <person name="Herman A."/>
            <person name="Mangelson H."/>
            <person name="Liachko I."/>
            <person name="Sullivan S."/>
            <person name="Sone E.D."/>
            <person name="Koren S."/>
            <person name="Silverstein K.A.T."/>
            <person name="Beckman K.B."/>
            <person name="Gohl D.M."/>
        </authorList>
    </citation>
    <scope>NUCLEOTIDE SEQUENCE</scope>
    <source>
        <strain evidence="1">Duluth1</strain>
        <tissue evidence="1">Whole animal</tissue>
    </source>
</reference>
<gene>
    <name evidence="1" type="ORF">DPMN_035594</name>
</gene>
<dbReference type="EMBL" id="JAIWYP010000002">
    <property type="protein sequence ID" value="KAH3872378.1"/>
    <property type="molecule type" value="Genomic_DNA"/>
</dbReference>
<organism evidence="1 2">
    <name type="scientific">Dreissena polymorpha</name>
    <name type="common">Zebra mussel</name>
    <name type="synonym">Mytilus polymorpha</name>
    <dbReference type="NCBI Taxonomy" id="45954"/>
    <lineage>
        <taxon>Eukaryota</taxon>
        <taxon>Metazoa</taxon>
        <taxon>Spiralia</taxon>
        <taxon>Lophotrochozoa</taxon>
        <taxon>Mollusca</taxon>
        <taxon>Bivalvia</taxon>
        <taxon>Autobranchia</taxon>
        <taxon>Heteroconchia</taxon>
        <taxon>Euheterodonta</taxon>
        <taxon>Imparidentia</taxon>
        <taxon>Neoheterodontei</taxon>
        <taxon>Myida</taxon>
        <taxon>Dreissenoidea</taxon>
        <taxon>Dreissenidae</taxon>
        <taxon>Dreissena</taxon>
    </lineage>
</organism>
<dbReference type="Proteomes" id="UP000828390">
    <property type="component" value="Unassembled WGS sequence"/>
</dbReference>
<proteinExistence type="predicted"/>
<sequence>MHQQFFQQTRTIFKLIQDIIRTNFLTKFHEDWIINVTFRDMTRKNTPLPGGHIFSTEWTPQRYNKKKIVLTKFHEDWTINATSNIIGTNHLTEFNLDWTLNRVS</sequence>
<protein>
    <submittedName>
        <fullName evidence="1">Uncharacterized protein</fullName>
    </submittedName>
</protein>
<dbReference type="AlphaFoldDB" id="A0A9D4M935"/>
<evidence type="ECO:0000313" key="1">
    <source>
        <dbReference type="EMBL" id="KAH3872378.1"/>
    </source>
</evidence>
<accession>A0A9D4M935</accession>
<name>A0A9D4M935_DREPO</name>
<reference evidence="1" key="2">
    <citation type="submission" date="2020-11" db="EMBL/GenBank/DDBJ databases">
        <authorList>
            <person name="McCartney M.A."/>
            <person name="Auch B."/>
            <person name="Kono T."/>
            <person name="Mallez S."/>
            <person name="Becker A."/>
            <person name="Gohl D.M."/>
            <person name="Silverstein K.A.T."/>
            <person name="Koren S."/>
            <person name="Bechman K.B."/>
            <person name="Herman A."/>
            <person name="Abrahante J.E."/>
            <person name="Garbe J."/>
        </authorList>
    </citation>
    <scope>NUCLEOTIDE SEQUENCE</scope>
    <source>
        <strain evidence="1">Duluth1</strain>
        <tissue evidence="1">Whole animal</tissue>
    </source>
</reference>